<dbReference type="PROSITE" id="PS00141">
    <property type="entry name" value="ASP_PROTEASE"/>
    <property type="match status" value="1"/>
</dbReference>
<comment type="caution">
    <text evidence="5">The sequence shown here is derived from an EMBL/GenBank/DDBJ whole genome shotgun (WGS) entry which is preliminary data.</text>
</comment>
<feature type="compositionally biased region" description="Basic residues" evidence="3">
    <location>
        <begin position="298"/>
        <end position="314"/>
    </location>
</feature>
<evidence type="ECO:0000313" key="5">
    <source>
        <dbReference type="EMBL" id="KAK7694594.1"/>
    </source>
</evidence>
<dbReference type="GO" id="GO:0006508">
    <property type="term" value="P:proteolysis"/>
    <property type="evidence" value="ECO:0007669"/>
    <property type="project" value="InterPro"/>
</dbReference>
<dbReference type="GO" id="GO:0003676">
    <property type="term" value="F:nucleic acid binding"/>
    <property type="evidence" value="ECO:0007669"/>
    <property type="project" value="InterPro"/>
</dbReference>
<keyword evidence="1" id="KW-0064">Aspartyl protease</keyword>
<dbReference type="GO" id="GO:0004190">
    <property type="term" value="F:aspartic-type endopeptidase activity"/>
    <property type="evidence" value="ECO:0007669"/>
    <property type="project" value="UniProtKB-KW"/>
</dbReference>
<feature type="region of interest" description="Disordered" evidence="3">
    <location>
        <begin position="1700"/>
        <end position="1726"/>
    </location>
</feature>
<evidence type="ECO:0000256" key="2">
    <source>
        <dbReference type="PROSITE-ProRule" id="PRU00047"/>
    </source>
</evidence>
<sequence length="2105" mass="235564">MSIEEDTGTIISSPSSSQISIVTTLPSSPSNSPSGSLVSLPSNSTNHIIQSNQLNQSPISTNMPALTGVVNLPIPGTKGAPKKFKGKYSEIQKFISHYEKVCTQRSVTDPKEKVENITQYCSRNVREFMEGLPSYSSGEWLKFTQDLLEYFDAERDDKRYRCNDLEAFCLKACKDKTRMRMSRWKDYSREFIRIAGWLVTHKKISANEQALYFWKGIPKSFRAQLESRLLAIDPSHDLETPFEINDIHKLAKSMLQRNRFDHDRLPSDGEDSSTSSDEASESDSNSESSESEEETTTRKSKDKKKKSKKRKTAIRKKDPVPVNETEVKRTSYKLNQDEEMENLIAQMGRMSLTDPSYAILYYRAFRLNPVVADIMTRPVDRPRGSRPGMSNDFIANRPNNNPPARPPPPGGNAFRTFQQEERKCYGCGGSGHGMFSCPEMNDLLHSGSVIRDQAGRYTLPDGAIIRRQSPEETFAAAARRLKPAQANYVSVHQAVIKEKFSDNSEEDYEEFYDDDFTYLATRNSKQTQEARRGFQGVFPPARTKHADEHPRRHIVKQDTHVESPPTGKVTKNPVPVDVNPPAFDPEDVNMFVDDPPKAAAVNKPDIISKSPADIQAILKRIPRQSEIQAQVDRMNVLGRILSQPVTLAVGEIFGISKEMTHHLQDVLKPKPTAKANLATELPKPVEIPPMVATSFTSKTRGTLIKLRMECDGNPVSAIIDTGSQLNIAHKRIWKSTLSRPVDMHHSVNMSDASGGESILKGLVSNVPLTCGSVITHANLYVGDRVPFDLLLGRPWQRGNFVSIDERSDGTYLLFKDRNLDVRHELLVTPEENPPSNEESEFIDQTRNVRPFVNVITAANRRARRQEHKTGKVSTRKKTTLRTKFTEKVTHRHIKDEKKSECDHCPRDGHDPSKCRSQHRRKGHEDIKTTERNNQRQEVSSETSQEKEDHSPRRSLLKRLAHPCTTCGRAQTPSRSPTIEPSTPDQDTTRTSSDEEAVNSSLLPRDEDEDSPLNKPIGATRIRGGCSGSDDGSDWDLCEKFERQQEGIRAAKLREKELRRDARVRYRAIRAARKRWEEAKKRGGKEETIPPPSETLNVIGASEPSGEQTDYDNDLPNLVWEEEPITGNLDQFRTQKRCRPNLPRSSESQISVTDENENENHATVDKQRGSVINASSSVWSSTKSESGCGESQCGLGTKVLKERPTSSQDYPGNLCLPRDNNASLSCLVTQIGDIGAGKTVRETKEPIITDPASSRKRHESGHPANEDDRVIKRTKTELQDPRDNEHSSQVRLKVREGIAALFDHRRTYIPSSLGFVLEDNPPAKSRSAYKTDKRDVPFTGFPVSNERTLRPSTLLHSRLASSHPPDIDMDNRLSLPIRPRLVFEDAEFYANFSADYDQLVECVGKGVPLGPGALDSLRTFVRELSVDPSTTFNISGKAHLLQPPDDATHLVSMIAPESTMVRRNEGSEDDLNVSRGLALITFVRDSFIEKWEGIRIANQASPNRAESPEGVESEMRDRERTVSSSPLDLPKRDTKVNGDDRQAVTVLLALARSQAPALESGTLQTPSLAVAREGDRSLNPATSPRLPLLTPRPSLPAQIPSIEHAATLENIYVEHNAPAAVATPVPQLALPCGSGPYERLVWVTHDGEVSVTTSPSPSPDANTPPQGSSGSASVYHIAESQPAVPITVNPRQLHPAFKPMKQPVWPRRSTPYPTSDQRREQGLGRERNSFRATEATGMHTLAQLLASKLRLLTSAYSPASPTQTSYSLGSLDTLISEDTHFEDGELDDSSFAPIFDAFPPVPNNSPTEVWLSPSPMPDVTITDMIQFQQNTHDGIMPPLIHDDDSRLRFPQTTTTSTASSQVFRSHVGDLDGQFLLGYPSGSSVPSTPPFMSAGTFHRHDTSPVPSTISSWMDDIEPYDEPISLDNTYAAQFDPLAIHRRYKSHIEYDSTLDKDPLLDCRQMTARSLKTAEDHVRLYQRKDWLDKQVLDRPSINNPQGMDDYIKMFVVPSNDDPRDNPFLWGVERCHARQCVRWLSRLPNPSPYDLIVRDDLLALLSYRIDDPSTLEYINARRNRGDFGPPGGWAPLQTRIDLELADYHGGFLRLR</sequence>
<feature type="domain" description="CCHC-type" evidence="4">
    <location>
        <begin position="422"/>
        <end position="439"/>
    </location>
</feature>
<feature type="region of interest" description="Disordered" evidence="3">
    <location>
        <begin position="261"/>
        <end position="331"/>
    </location>
</feature>
<dbReference type="InterPro" id="IPR001969">
    <property type="entry name" value="Aspartic_peptidase_AS"/>
</dbReference>
<feature type="compositionally biased region" description="Basic and acidic residues" evidence="3">
    <location>
        <begin position="883"/>
        <end position="913"/>
    </location>
</feature>
<feature type="compositionally biased region" description="Polar residues" evidence="3">
    <location>
        <begin position="1659"/>
        <end position="1671"/>
    </location>
</feature>
<dbReference type="EMBL" id="JASBNA010000002">
    <property type="protein sequence ID" value="KAK7694594.1"/>
    <property type="molecule type" value="Genomic_DNA"/>
</dbReference>
<feature type="compositionally biased region" description="Low complexity" evidence="3">
    <location>
        <begin position="272"/>
        <end position="288"/>
    </location>
</feature>
<dbReference type="Proteomes" id="UP001385951">
    <property type="component" value="Unassembled WGS sequence"/>
</dbReference>
<feature type="region of interest" description="Disordered" evidence="3">
    <location>
        <begin position="1243"/>
        <end position="1288"/>
    </location>
</feature>
<dbReference type="PROSITE" id="PS50158">
    <property type="entry name" value="ZF_CCHC"/>
    <property type="match status" value="1"/>
</dbReference>
<keyword evidence="2" id="KW-0479">Metal-binding</keyword>
<feature type="region of interest" description="Disordered" evidence="3">
    <location>
        <begin position="857"/>
        <end position="1028"/>
    </location>
</feature>
<feature type="compositionally biased region" description="Low complexity" evidence="3">
    <location>
        <begin position="10"/>
        <end position="42"/>
    </location>
</feature>
<feature type="compositionally biased region" description="Basic and acidic residues" evidence="3">
    <location>
        <begin position="1259"/>
        <end position="1288"/>
    </location>
</feature>
<feature type="compositionally biased region" description="Basic and acidic residues" evidence="3">
    <location>
        <begin position="315"/>
        <end position="329"/>
    </location>
</feature>
<feature type="compositionally biased region" description="Pro residues" evidence="3">
    <location>
        <begin position="400"/>
        <end position="410"/>
    </location>
</feature>
<organism evidence="5 6">
    <name type="scientific">Cerrena zonata</name>
    <dbReference type="NCBI Taxonomy" id="2478898"/>
    <lineage>
        <taxon>Eukaryota</taxon>
        <taxon>Fungi</taxon>
        <taxon>Dikarya</taxon>
        <taxon>Basidiomycota</taxon>
        <taxon>Agaricomycotina</taxon>
        <taxon>Agaricomycetes</taxon>
        <taxon>Polyporales</taxon>
        <taxon>Cerrenaceae</taxon>
        <taxon>Cerrena</taxon>
    </lineage>
</organism>
<dbReference type="Pfam" id="PF13352">
    <property type="entry name" value="DUF4100"/>
    <property type="match status" value="1"/>
</dbReference>
<keyword evidence="2" id="KW-0862">Zinc</keyword>
<feature type="compositionally biased region" description="Polar residues" evidence="3">
    <location>
        <begin position="1142"/>
        <end position="1152"/>
    </location>
</feature>
<name>A0AAW0GU55_9APHY</name>
<dbReference type="CDD" id="cd00303">
    <property type="entry name" value="retropepsin_like"/>
    <property type="match status" value="1"/>
</dbReference>
<dbReference type="InterPro" id="IPR021109">
    <property type="entry name" value="Peptidase_aspartic_dom_sf"/>
</dbReference>
<evidence type="ECO:0000313" key="6">
    <source>
        <dbReference type="Proteomes" id="UP001385951"/>
    </source>
</evidence>
<dbReference type="SUPFAM" id="SSF50630">
    <property type="entry name" value="Acid proteases"/>
    <property type="match status" value="1"/>
</dbReference>
<dbReference type="InterPro" id="IPR001878">
    <property type="entry name" value="Znf_CCHC"/>
</dbReference>
<feature type="compositionally biased region" description="Basic and acidic residues" evidence="3">
    <location>
        <begin position="922"/>
        <end position="934"/>
    </location>
</feature>
<feature type="region of interest" description="Disordered" evidence="3">
    <location>
        <begin position="1648"/>
        <end position="1672"/>
    </location>
</feature>
<dbReference type="InterPro" id="IPR025165">
    <property type="entry name" value="DUF4100"/>
</dbReference>
<feature type="compositionally biased region" description="Basic and acidic residues" evidence="3">
    <location>
        <begin position="1157"/>
        <end position="1167"/>
    </location>
</feature>
<proteinExistence type="predicted"/>
<feature type="compositionally biased region" description="Polar residues" evidence="3">
    <location>
        <begin position="967"/>
        <end position="990"/>
    </location>
</feature>
<accession>A0AAW0GU55</accession>
<feature type="compositionally biased region" description="Basic and acidic residues" evidence="3">
    <location>
        <begin position="1715"/>
        <end position="1726"/>
    </location>
</feature>
<feature type="region of interest" description="Disordered" evidence="3">
    <location>
        <begin position="1138"/>
        <end position="1167"/>
    </location>
</feature>
<dbReference type="GO" id="GO:0008270">
    <property type="term" value="F:zinc ion binding"/>
    <property type="evidence" value="ECO:0007669"/>
    <property type="project" value="UniProtKB-KW"/>
</dbReference>
<gene>
    <name evidence="5" type="ORF">QCA50_001780</name>
</gene>
<evidence type="ECO:0000259" key="4">
    <source>
        <dbReference type="PROSITE" id="PS50158"/>
    </source>
</evidence>
<feature type="region of interest" description="Disordered" evidence="3">
    <location>
        <begin position="1500"/>
        <end position="1535"/>
    </location>
</feature>
<evidence type="ECO:0000256" key="1">
    <source>
        <dbReference type="ARBA" id="ARBA00022750"/>
    </source>
</evidence>
<reference evidence="5 6" key="1">
    <citation type="submission" date="2022-09" db="EMBL/GenBank/DDBJ databases">
        <authorList>
            <person name="Palmer J.M."/>
        </authorList>
    </citation>
    <scope>NUCLEOTIDE SEQUENCE [LARGE SCALE GENOMIC DNA]</scope>
    <source>
        <strain evidence="5 6">DSM 7382</strain>
    </source>
</reference>
<feature type="region of interest" description="Disordered" evidence="3">
    <location>
        <begin position="378"/>
        <end position="414"/>
    </location>
</feature>
<feature type="region of interest" description="Disordered" evidence="3">
    <location>
        <begin position="557"/>
        <end position="576"/>
    </location>
</feature>
<keyword evidence="1" id="KW-0645">Protease</keyword>
<keyword evidence="1" id="KW-0378">Hydrolase</keyword>
<keyword evidence="2" id="KW-0863">Zinc-finger</keyword>
<dbReference type="Gene3D" id="2.40.70.10">
    <property type="entry name" value="Acid Proteases"/>
    <property type="match status" value="1"/>
</dbReference>
<protein>
    <recommendedName>
        <fullName evidence="4">CCHC-type domain-containing protein</fullName>
    </recommendedName>
</protein>
<keyword evidence="6" id="KW-1185">Reference proteome</keyword>
<feature type="region of interest" description="Disordered" evidence="3">
    <location>
        <begin position="1"/>
        <end position="42"/>
    </location>
</feature>
<evidence type="ECO:0000256" key="3">
    <source>
        <dbReference type="SAM" id="MobiDB-lite"/>
    </source>
</evidence>